<dbReference type="InterPro" id="IPR031781">
    <property type="entry name" value="SF3A2_dom"/>
</dbReference>
<evidence type="ECO:0000256" key="2">
    <source>
        <dbReference type="ARBA" id="ARBA00022771"/>
    </source>
</evidence>
<dbReference type="Gene3D" id="2.60.40.2690">
    <property type="match status" value="1"/>
</dbReference>
<feature type="region of interest" description="Disordered" evidence="5">
    <location>
        <begin position="1"/>
        <end position="24"/>
    </location>
</feature>
<dbReference type="GO" id="GO:0071004">
    <property type="term" value="C:U2-type prespliceosome"/>
    <property type="evidence" value="ECO:0007669"/>
    <property type="project" value="EnsemblFungi"/>
</dbReference>
<evidence type="ECO:0000256" key="5">
    <source>
        <dbReference type="SAM" id="MobiDB-lite"/>
    </source>
</evidence>
<dbReference type="Proteomes" id="UP000019384">
    <property type="component" value="Unassembled WGS sequence"/>
</dbReference>
<dbReference type="SMART" id="SM01050">
    <property type="entry name" value="CactinC_cactus"/>
    <property type="match status" value="1"/>
</dbReference>
<dbReference type="AlphaFoldDB" id="W6MSA5"/>
<sequence length="220" mass="25449">MDYQNRAGSKKGGGGVAGDEEANRHRSERIRQLLGSSIDIANDPYVFRNHLGVLECKLCYTTHNTEASYIAHVGGKKHQMQLMYRARSDQQKTEADGLKTSGLVLSDIKKRKYTSIGRPGYKVTKIRDPVTYQKGLLFQLSFKELSEEVSKPRYRLMSSFEQKVETPPQKNFQYLVISGEPYENVSFKVPVGAIDRSKEKFWDYWDQDTKEYFVQFFYEN</sequence>
<keyword evidence="2" id="KW-0863">Zinc-finger</keyword>
<evidence type="ECO:0000256" key="1">
    <source>
        <dbReference type="ARBA" id="ARBA00022723"/>
    </source>
</evidence>
<keyword evidence="1" id="KW-0479">Metal-binding</keyword>
<dbReference type="InterPro" id="IPR013087">
    <property type="entry name" value="Znf_C2H2_type"/>
</dbReference>
<evidence type="ECO:0000259" key="6">
    <source>
        <dbReference type="Pfam" id="PF12874"/>
    </source>
</evidence>
<organism evidence="8 9">
    <name type="scientific">Kuraishia capsulata CBS 1993</name>
    <dbReference type="NCBI Taxonomy" id="1382522"/>
    <lineage>
        <taxon>Eukaryota</taxon>
        <taxon>Fungi</taxon>
        <taxon>Dikarya</taxon>
        <taxon>Ascomycota</taxon>
        <taxon>Saccharomycotina</taxon>
        <taxon>Pichiomycetes</taxon>
        <taxon>Pichiales</taxon>
        <taxon>Pichiaceae</taxon>
        <taxon>Kuraishia</taxon>
    </lineage>
</organism>
<dbReference type="STRING" id="1382522.W6MSA5"/>
<dbReference type="RefSeq" id="XP_022456712.1">
    <property type="nucleotide sequence ID" value="XM_022605222.1"/>
</dbReference>
<protein>
    <submittedName>
        <fullName evidence="8">Uncharacterized protein</fullName>
    </submittedName>
</protein>
<dbReference type="OrthoDB" id="10250970at2759"/>
<gene>
    <name evidence="8" type="ORF">KUCA_T00000661001</name>
</gene>
<evidence type="ECO:0000313" key="8">
    <source>
        <dbReference type="EMBL" id="CDK24695.1"/>
    </source>
</evidence>
<dbReference type="GO" id="GO:0003723">
    <property type="term" value="F:RNA binding"/>
    <property type="evidence" value="ECO:0007669"/>
    <property type="project" value="EnsemblFungi"/>
</dbReference>
<dbReference type="GO" id="GO:0005686">
    <property type="term" value="C:U2 snRNP"/>
    <property type="evidence" value="ECO:0007669"/>
    <property type="project" value="EnsemblFungi"/>
</dbReference>
<dbReference type="Pfam" id="PF16835">
    <property type="entry name" value="SF3A2"/>
    <property type="match status" value="1"/>
</dbReference>
<dbReference type="PANTHER" id="PTHR23205">
    <property type="entry name" value="SPLICING FACTOR 3A SUBUNIT 2"/>
    <property type="match status" value="1"/>
</dbReference>
<dbReference type="SUPFAM" id="SSF57667">
    <property type="entry name" value="beta-beta-alpha zinc fingers"/>
    <property type="match status" value="1"/>
</dbReference>
<reference evidence="8" key="1">
    <citation type="submission" date="2013-12" db="EMBL/GenBank/DDBJ databases">
        <authorList>
            <person name="Genoscope - CEA"/>
        </authorList>
    </citation>
    <scope>NUCLEOTIDE SEQUENCE</scope>
    <source>
        <strain evidence="8">CBS 1993</strain>
    </source>
</reference>
<accession>W6MSA5</accession>
<dbReference type="GO" id="GO:0000245">
    <property type="term" value="P:spliceosomal complex assembly"/>
    <property type="evidence" value="ECO:0007669"/>
    <property type="project" value="EnsemblFungi"/>
</dbReference>
<dbReference type="InterPro" id="IPR036236">
    <property type="entry name" value="Znf_C2H2_sf"/>
</dbReference>
<evidence type="ECO:0000259" key="7">
    <source>
        <dbReference type="Pfam" id="PF16835"/>
    </source>
</evidence>
<dbReference type="EMBL" id="HG793125">
    <property type="protein sequence ID" value="CDK24695.1"/>
    <property type="molecule type" value="Genomic_DNA"/>
</dbReference>
<evidence type="ECO:0000256" key="3">
    <source>
        <dbReference type="ARBA" id="ARBA00022833"/>
    </source>
</evidence>
<keyword evidence="3" id="KW-0862">Zinc</keyword>
<dbReference type="PANTHER" id="PTHR23205:SF0">
    <property type="entry name" value="SPLICING FACTOR 3A SUBUNIT 2"/>
    <property type="match status" value="1"/>
</dbReference>
<dbReference type="Pfam" id="PF12874">
    <property type="entry name" value="zf-met"/>
    <property type="match status" value="1"/>
</dbReference>
<dbReference type="HOGENOM" id="CLU_050757_0_0_1"/>
<evidence type="ECO:0000256" key="4">
    <source>
        <dbReference type="ARBA" id="ARBA00023242"/>
    </source>
</evidence>
<dbReference type="GO" id="GO:0071013">
    <property type="term" value="C:catalytic step 2 spliceosome"/>
    <property type="evidence" value="ECO:0007669"/>
    <property type="project" value="TreeGrafter"/>
</dbReference>
<proteinExistence type="predicted"/>
<dbReference type="GO" id="GO:0000974">
    <property type="term" value="C:Prp19 complex"/>
    <property type="evidence" value="ECO:0007669"/>
    <property type="project" value="EnsemblFungi"/>
</dbReference>
<keyword evidence="4" id="KW-0539">Nucleus</keyword>
<dbReference type="GeneID" id="34518100"/>
<dbReference type="GO" id="GO:0008270">
    <property type="term" value="F:zinc ion binding"/>
    <property type="evidence" value="ECO:0007669"/>
    <property type="project" value="UniProtKB-KW"/>
</dbReference>
<evidence type="ECO:0000313" key="9">
    <source>
        <dbReference type="Proteomes" id="UP000019384"/>
    </source>
</evidence>
<keyword evidence="9" id="KW-1185">Reference proteome</keyword>
<name>W6MSA5_9ASCO</name>
<reference evidence="8" key="2">
    <citation type="submission" date="2014-02" db="EMBL/GenBank/DDBJ databases">
        <title>Complete DNA sequence of /Kuraishia capsulata/ illustrates novel genomic features among budding yeasts (/Saccharomycotina/).</title>
        <authorList>
            <person name="Morales L."/>
            <person name="Noel B."/>
            <person name="Porcel B."/>
            <person name="Marcet-Houben M."/>
            <person name="Hullo M-F."/>
            <person name="Sacerdot C."/>
            <person name="Tekaia F."/>
            <person name="Leh-Louis V."/>
            <person name="Despons L."/>
            <person name="Khanna V."/>
            <person name="Aury J-M."/>
            <person name="Barbe V."/>
            <person name="Couloux A."/>
            <person name="Labadie K."/>
            <person name="Pelletier E."/>
            <person name="Souciet J-L."/>
            <person name="Boekhout T."/>
            <person name="Gabaldon T."/>
            <person name="Wincker P."/>
            <person name="Dujon B."/>
        </authorList>
    </citation>
    <scope>NUCLEOTIDE SEQUENCE</scope>
    <source>
        <strain evidence="8">CBS 1993</strain>
    </source>
</reference>
<feature type="domain" description="SF3A2" evidence="7">
    <location>
        <begin position="116"/>
        <end position="212"/>
    </location>
</feature>
<feature type="domain" description="C2H2-type" evidence="6">
    <location>
        <begin position="55"/>
        <end position="78"/>
    </location>
</feature>
<dbReference type="InterPro" id="IPR052092">
    <property type="entry name" value="SF3A2"/>
</dbReference>